<organism evidence="2 3">
    <name type="scientific">Marichromatium purpuratum 984</name>
    <dbReference type="NCBI Taxonomy" id="765910"/>
    <lineage>
        <taxon>Bacteria</taxon>
        <taxon>Pseudomonadati</taxon>
        <taxon>Pseudomonadota</taxon>
        <taxon>Gammaproteobacteria</taxon>
        <taxon>Chromatiales</taxon>
        <taxon>Chromatiaceae</taxon>
        <taxon>Marichromatium</taxon>
    </lineage>
</organism>
<dbReference type="SUPFAM" id="SSF54966">
    <property type="entry name" value="RuBisCO, large subunit, small (N-terminal) domain"/>
    <property type="match status" value="1"/>
</dbReference>
<accession>W0E144</accession>
<dbReference type="KEGG" id="mpur:MARPU_02945"/>
<dbReference type="PANTHER" id="PTHR42704">
    <property type="entry name" value="RIBULOSE BISPHOSPHATE CARBOXYLASE"/>
    <property type="match status" value="1"/>
</dbReference>
<dbReference type="InterPro" id="IPR036376">
    <property type="entry name" value="RuBisCO_lsu_C_sf"/>
</dbReference>
<gene>
    <name evidence="2" type="ORF">MARPU_02945</name>
</gene>
<dbReference type="InterPro" id="IPR033966">
    <property type="entry name" value="RuBisCO"/>
</dbReference>
<dbReference type="HOGENOM" id="CLU_031450_3_1_6"/>
<keyword evidence="3" id="KW-1185">Reference proteome</keyword>
<evidence type="ECO:0000313" key="2">
    <source>
        <dbReference type="EMBL" id="AHF02944.1"/>
    </source>
</evidence>
<dbReference type="PANTHER" id="PTHR42704:SF17">
    <property type="entry name" value="RIBULOSE BISPHOSPHATE CARBOXYLASE LARGE CHAIN"/>
    <property type="match status" value="1"/>
</dbReference>
<dbReference type="RefSeq" id="WP_005222721.1">
    <property type="nucleotide sequence ID" value="NZ_CP007031.1"/>
</dbReference>
<dbReference type="GO" id="GO:0000287">
    <property type="term" value="F:magnesium ion binding"/>
    <property type="evidence" value="ECO:0007669"/>
    <property type="project" value="InterPro"/>
</dbReference>
<sequence length="379" mass="40011">MQDSTRLALSGERLTATYHLRASAAEAEAEARARAICVEQTVEFPPELIAEVAIHDQVIGEVRALRALAPGRFELVVAYPVEAAGAELTQLINLLFGNISIQPGVRLVDLELPPGLAAGYRGPRFGREGLRACCGDPARPLLCTALKPMGRSPAELAELAYRLARGGIDLIKDDHGLTDQSFCRFEPRVRLCAEAVARANRECGGHTRYLPNVTAPAGELRARARLARAAGAGGLLVCPGLVGFDAMRALADDDALGLPILAHPAFQGAHCASPDGGLAHAVLYGLFNRLAGADATIFPSWGGRFAYTAEECRALVAGASRPFAGLRPILPVPAGGMRLDRVGELLEFYGRDAILLIGGDLHRGDLSANCARFVAAATA</sequence>
<dbReference type="SFLD" id="SFLDS00014">
    <property type="entry name" value="RuBisCO"/>
    <property type="match status" value="1"/>
</dbReference>
<dbReference type="GO" id="GO:0016984">
    <property type="term" value="F:ribulose-bisphosphate carboxylase activity"/>
    <property type="evidence" value="ECO:0007669"/>
    <property type="project" value="InterPro"/>
</dbReference>
<dbReference type="EMBL" id="CP007031">
    <property type="protein sequence ID" value="AHF02944.1"/>
    <property type="molecule type" value="Genomic_DNA"/>
</dbReference>
<dbReference type="Proteomes" id="UP000005275">
    <property type="component" value="Chromosome"/>
</dbReference>
<dbReference type="Gene3D" id="3.30.70.150">
    <property type="entry name" value="RuBisCO large subunit, N-terminal domain"/>
    <property type="match status" value="1"/>
</dbReference>
<dbReference type="STRING" id="765910.MARPU_02945"/>
<dbReference type="Pfam" id="PF00016">
    <property type="entry name" value="RuBisCO_large"/>
    <property type="match status" value="1"/>
</dbReference>
<dbReference type="CDD" id="cd08210">
    <property type="entry name" value="RLP_RrRLP"/>
    <property type="match status" value="1"/>
</dbReference>
<dbReference type="AlphaFoldDB" id="W0E144"/>
<dbReference type="SFLD" id="SFLDF00158">
    <property type="entry name" value="5-methylthio-D-ribulose_1-phos"/>
    <property type="match status" value="1"/>
</dbReference>
<reference evidence="2 3" key="1">
    <citation type="submission" date="2013-12" db="EMBL/GenBank/DDBJ databases">
        <authorList>
            <consortium name="DOE Joint Genome Institute"/>
            <person name="Bryant D.A."/>
            <person name="Huntemann M."/>
            <person name="Han J."/>
            <person name="Chen A."/>
            <person name="Kyrpides N."/>
            <person name="Mavromatis K."/>
            <person name="Markowitz V."/>
            <person name="Palaniappan K."/>
            <person name="Ivanova N."/>
            <person name="Schaumberg A."/>
            <person name="Pati A."/>
            <person name="Liolios K."/>
            <person name="Nordberg H.P."/>
            <person name="Cantor M.N."/>
            <person name="Hua S.X."/>
            <person name="Woyke T."/>
        </authorList>
    </citation>
    <scope>NUCLEOTIDE SEQUENCE [LARGE SCALE GENOMIC DNA]</scope>
    <source>
        <strain evidence="2 3">984</strain>
    </source>
</reference>
<proteinExistence type="predicted"/>
<evidence type="ECO:0000259" key="1">
    <source>
        <dbReference type="Pfam" id="PF00016"/>
    </source>
</evidence>
<dbReference type="OrthoDB" id="9770811at2"/>
<protein>
    <submittedName>
        <fullName evidence="2">Ribulose-bisphosphate carboxylase</fullName>
    </submittedName>
</protein>
<dbReference type="SFLD" id="SFLDG00301">
    <property type="entry name" value="RuBisCO-like_proteins"/>
    <property type="match status" value="1"/>
</dbReference>
<dbReference type="InterPro" id="IPR000685">
    <property type="entry name" value="RuBisCO_lsu_C"/>
</dbReference>
<name>W0E144_MARPU</name>
<feature type="domain" description="Ribulose bisphosphate carboxylase large subunit C-terminal" evidence="1">
    <location>
        <begin position="137"/>
        <end position="362"/>
    </location>
</feature>
<dbReference type="Gene3D" id="3.20.20.110">
    <property type="entry name" value="Ribulose bisphosphate carboxylase, large subunit, C-terminal domain"/>
    <property type="match status" value="1"/>
</dbReference>
<dbReference type="InterPro" id="IPR036422">
    <property type="entry name" value="RuBisCO_lsu_N_sf"/>
</dbReference>
<dbReference type="eggNOG" id="COG1850">
    <property type="taxonomic scope" value="Bacteria"/>
</dbReference>
<dbReference type="GO" id="GO:0015977">
    <property type="term" value="P:carbon fixation"/>
    <property type="evidence" value="ECO:0007669"/>
    <property type="project" value="InterPro"/>
</dbReference>
<dbReference type="SUPFAM" id="SSF51649">
    <property type="entry name" value="RuBisCo, C-terminal domain"/>
    <property type="match status" value="1"/>
</dbReference>
<evidence type="ECO:0000313" key="3">
    <source>
        <dbReference type="Proteomes" id="UP000005275"/>
    </source>
</evidence>